<dbReference type="eggNOG" id="ENOG502SAPB">
    <property type="taxonomic scope" value="Eukaryota"/>
</dbReference>
<dbReference type="AlphaFoldDB" id="A0A024TZD4"/>
<sequence>MADAQVKKLTDEIERLELDLKALEAAITTSEAAKKVSEYCNTTPDPFLGDNESPNVWQAAAQGGGGCVIQ</sequence>
<accession>A0A024TZD4</accession>
<evidence type="ECO:0000256" key="1">
    <source>
        <dbReference type="SAM" id="Coils"/>
    </source>
</evidence>
<dbReference type="Pfam" id="PF00631">
    <property type="entry name" value="G-gamma"/>
    <property type="match status" value="1"/>
</dbReference>
<gene>
    <name evidence="3" type="ORF">H310_08072</name>
</gene>
<dbReference type="STRING" id="157072.A0A024TZD4"/>
<name>A0A024TZD4_9STRA</name>
<dbReference type="InterPro" id="IPR015898">
    <property type="entry name" value="G-protein_gamma-like_dom"/>
</dbReference>
<dbReference type="GeneID" id="20085122"/>
<dbReference type="VEuPathDB" id="FungiDB:H310_08072"/>
<evidence type="ECO:0000259" key="2">
    <source>
        <dbReference type="SMART" id="SM01224"/>
    </source>
</evidence>
<reference evidence="3" key="1">
    <citation type="submission" date="2013-12" db="EMBL/GenBank/DDBJ databases">
        <title>The Genome Sequence of Aphanomyces invadans NJM9701.</title>
        <authorList>
            <consortium name="The Broad Institute Genomics Platform"/>
            <person name="Russ C."/>
            <person name="Tyler B."/>
            <person name="van West P."/>
            <person name="Dieguez-Uribeondo J."/>
            <person name="Young S.K."/>
            <person name="Zeng Q."/>
            <person name="Gargeya S."/>
            <person name="Fitzgerald M."/>
            <person name="Abouelleil A."/>
            <person name="Alvarado L."/>
            <person name="Chapman S.B."/>
            <person name="Gainer-Dewar J."/>
            <person name="Goldberg J."/>
            <person name="Griggs A."/>
            <person name="Gujja S."/>
            <person name="Hansen M."/>
            <person name="Howarth C."/>
            <person name="Imamovic A."/>
            <person name="Ireland A."/>
            <person name="Larimer J."/>
            <person name="McCowan C."/>
            <person name="Murphy C."/>
            <person name="Pearson M."/>
            <person name="Poon T.W."/>
            <person name="Priest M."/>
            <person name="Roberts A."/>
            <person name="Saif S."/>
            <person name="Shea T."/>
            <person name="Sykes S."/>
            <person name="Wortman J."/>
            <person name="Nusbaum C."/>
            <person name="Birren B."/>
        </authorList>
    </citation>
    <scope>NUCLEOTIDE SEQUENCE [LARGE SCALE GENOMIC DNA]</scope>
    <source>
        <strain evidence="3">NJM9701</strain>
    </source>
</reference>
<feature type="domain" description="G protein gamma" evidence="2">
    <location>
        <begin position="2"/>
        <end position="70"/>
    </location>
</feature>
<dbReference type="RefSeq" id="XP_008871914.1">
    <property type="nucleotide sequence ID" value="XM_008873692.1"/>
</dbReference>
<keyword evidence="1" id="KW-0175">Coiled coil</keyword>
<dbReference type="EMBL" id="KI913967">
    <property type="protein sequence ID" value="ETV99358.1"/>
    <property type="molecule type" value="Genomic_DNA"/>
</dbReference>
<dbReference type="SMART" id="SM01224">
    <property type="entry name" value="G_gamma"/>
    <property type="match status" value="1"/>
</dbReference>
<feature type="coiled-coil region" evidence="1">
    <location>
        <begin position="6"/>
        <end position="33"/>
    </location>
</feature>
<organism evidence="3">
    <name type="scientific">Aphanomyces invadans</name>
    <dbReference type="NCBI Taxonomy" id="157072"/>
    <lineage>
        <taxon>Eukaryota</taxon>
        <taxon>Sar</taxon>
        <taxon>Stramenopiles</taxon>
        <taxon>Oomycota</taxon>
        <taxon>Saprolegniomycetes</taxon>
        <taxon>Saprolegniales</taxon>
        <taxon>Verrucalvaceae</taxon>
        <taxon>Aphanomyces</taxon>
    </lineage>
</organism>
<protein>
    <recommendedName>
        <fullName evidence="2">G protein gamma domain-containing protein</fullName>
    </recommendedName>
</protein>
<dbReference type="GO" id="GO:0007186">
    <property type="term" value="P:G protein-coupled receptor signaling pathway"/>
    <property type="evidence" value="ECO:0007669"/>
    <property type="project" value="InterPro"/>
</dbReference>
<evidence type="ECO:0000313" key="3">
    <source>
        <dbReference type="EMBL" id="ETV99358.1"/>
    </source>
</evidence>
<dbReference type="OrthoDB" id="58984at2759"/>
<proteinExistence type="predicted"/>